<dbReference type="SUPFAM" id="SSF52047">
    <property type="entry name" value="RNI-like"/>
    <property type="match status" value="3"/>
</dbReference>
<dbReference type="OMA" id="NDETQFR"/>
<dbReference type="GO" id="GO:0048471">
    <property type="term" value="C:perinuclear region of cytoplasm"/>
    <property type="evidence" value="ECO:0007669"/>
    <property type="project" value="TreeGrafter"/>
</dbReference>
<name>A0A0N0DW87_LEPPY</name>
<dbReference type="AlphaFoldDB" id="A0A0N0DW87"/>
<dbReference type="SMART" id="SM00368">
    <property type="entry name" value="LRR_RI"/>
    <property type="match status" value="13"/>
</dbReference>
<gene>
    <name evidence="1" type="ORF">ABB37_03829</name>
</gene>
<dbReference type="Gene3D" id="3.80.10.10">
    <property type="entry name" value="Ribonuclease Inhibitor"/>
    <property type="match status" value="7"/>
</dbReference>
<organism evidence="1 2">
    <name type="scientific">Leptomonas pyrrhocoris</name>
    <name type="common">Firebug parasite</name>
    <dbReference type="NCBI Taxonomy" id="157538"/>
    <lineage>
        <taxon>Eukaryota</taxon>
        <taxon>Discoba</taxon>
        <taxon>Euglenozoa</taxon>
        <taxon>Kinetoplastea</taxon>
        <taxon>Metakinetoplastina</taxon>
        <taxon>Trypanosomatida</taxon>
        <taxon>Trypanosomatidae</taxon>
        <taxon>Leishmaniinae</taxon>
        <taxon>Leptomonas</taxon>
    </lineage>
</organism>
<dbReference type="OrthoDB" id="120976at2759"/>
<keyword evidence="1" id="KW-0282">Flagellum</keyword>
<protein>
    <submittedName>
        <fullName evidence="1">Putative paraflagellar rod component</fullName>
    </submittedName>
</protein>
<dbReference type="PANTHER" id="PTHR24113:SF15">
    <property type="entry name" value="NACHT DOMAIN-CONTAINING PROTEIN"/>
    <property type="match status" value="1"/>
</dbReference>
<dbReference type="GO" id="GO:0005096">
    <property type="term" value="F:GTPase activator activity"/>
    <property type="evidence" value="ECO:0007669"/>
    <property type="project" value="InterPro"/>
</dbReference>
<dbReference type="Pfam" id="PF13516">
    <property type="entry name" value="LRR_6"/>
    <property type="match status" value="8"/>
</dbReference>
<dbReference type="PANTHER" id="PTHR24113">
    <property type="entry name" value="RAN GTPASE-ACTIVATING PROTEIN 1"/>
    <property type="match status" value="1"/>
</dbReference>
<dbReference type="GO" id="GO:0031267">
    <property type="term" value="F:small GTPase binding"/>
    <property type="evidence" value="ECO:0007669"/>
    <property type="project" value="TreeGrafter"/>
</dbReference>
<keyword evidence="1" id="KW-0969">Cilium</keyword>
<dbReference type="InterPro" id="IPR027038">
    <property type="entry name" value="RanGap"/>
</dbReference>
<evidence type="ECO:0000313" key="1">
    <source>
        <dbReference type="EMBL" id="KPA81472.1"/>
    </source>
</evidence>
<dbReference type="GO" id="GO:0005829">
    <property type="term" value="C:cytosol"/>
    <property type="evidence" value="ECO:0007669"/>
    <property type="project" value="TreeGrafter"/>
</dbReference>
<dbReference type="InterPro" id="IPR032675">
    <property type="entry name" value="LRR_dom_sf"/>
</dbReference>
<keyword evidence="1" id="KW-0966">Cell projection</keyword>
<dbReference type="Proteomes" id="UP000037923">
    <property type="component" value="Unassembled WGS sequence"/>
</dbReference>
<dbReference type="InterPro" id="IPR001611">
    <property type="entry name" value="Leu-rich_rpt"/>
</dbReference>
<reference evidence="1 2" key="1">
    <citation type="submission" date="2015-07" db="EMBL/GenBank/DDBJ databases">
        <title>High-quality genome of monoxenous trypanosomatid Leptomonas pyrrhocoris.</title>
        <authorList>
            <person name="Flegontov P."/>
            <person name="Butenko A."/>
            <person name="Firsov S."/>
            <person name="Vlcek C."/>
            <person name="Logacheva M.D."/>
            <person name="Field M."/>
            <person name="Filatov D."/>
            <person name="Flegontova O."/>
            <person name="Gerasimov E."/>
            <person name="Jackson A.P."/>
            <person name="Kelly S."/>
            <person name="Opperdoes F."/>
            <person name="O'Reilly A."/>
            <person name="Votypka J."/>
            <person name="Yurchenko V."/>
            <person name="Lukes J."/>
        </authorList>
    </citation>
    <scope>NUCLEOTIDE SEQUENCE [LARGE SCALE GENOMIC DNA]</scope>
    <source>
        <strain evidence="1">H10</strain>
    </source>
</reference>
<keyword evidence="2" id="KW-1185">Reference proteome</keyword>
<comment type="caution">
    <text evidence="1">The sequence shown here is derived from an EMBL/GenBank/DDBJ whole genome shotgun (WGS) entry which is preliminary data.</text>
</comment>
<evidence type="ECO:0000313" key="2">
    <source>
        <dbReference type="Proteomes" id="UP000037923"/>
    </source>
</evidence>
<dbReference type="GO" id="GO:0005634">
    <property type="term" value="C:nucleus"/>
    <property type="evidence" value="ECO:0007669"/>
    <property type="project" value="TreeGrafter"/>
</dbReference>
<proteinExistence type="predicted"/>
<dbReference type="RefSeq" id="XP_015659911.1">
    <property type="nucleotide sequence ID" value="XM_015801291.1"/>
</dbReference>
<accession>A0A0N0DW87</accession>
<sequence>MTDEAFKNVLTDLSKKGIAHVDCSGLELNDDQLDLLLTAMEHAPLSTKTLNLSRNCITSAGVPFLLRYLEYRQVDELVLRDNQIGEAAALSFLTIFNTEREIKLLDLHNNECTEMTASRLLYLSRSEKYAPEIRQALITGQVSAISFSGLQYVDLDHDLLQYLLVETEGLQSVDFSGIDISGAVVTVIGGVLKDSKLSALCLRECMLTNEAVMKLIESADLPNHEHLKSLDLSGNMNLTNDLVRKLIAELFDKSSHITVCDVSSTSITTLYRNQIQKECELSKEPTAIKNAVVQLRNNAPSAVNINLQWDGPLPTCMNYLAEPLAQSSIVERLNISNSLVDDAALKLLAQSLQRNTSLKTLELANCNFTAVGIKAIFEVLMRGKCGVQEVNIANNNLGEDAVQYIVAALQANPKLTIMNVDVNPSISENSAQAISGLTLVNRAPPQIRSILPSLENNAREVTAIDFSPNTVAVNDDSVWLLSQALRTNTVVRSLNLSHNSIGDRGATYLAALFRENSSVASLDLSSNSIGNRGAQALCDCFYANRGLQVVNLSNNVMDMEGVNSLTDVLRKNHKLREINMAKTRVPEEFSTAVQTACALNRECPAVKNAYYSLCDNDTSLSQLHLHNLTDERAIDDESMRSICSALHSKAFVYELDVSGNKIGAAGCAQLASVLSAEACRIMRLNLSNNPIDDVAAAELAKCFSNNTTLTNIDLRQTNITDAGAAVLAKGVELNSTLFDVNISEHVQGKGCTLLSRNLALNCGPKILKETVLALDAGAVMEDIELSQLADGPINDAMFQLLCPSLISNKQVRILNLSYNSITTASIPYVIEVVELCPTLSHLDLSHNKIDERGAKELVSCAERVTHLRNVLLTGNGITKETHDRVMQLVAMNLGSEKLKLLVLSSERGELLDEEIDLNGRSTEHQLTDEEIIVLAGVLRQRSEVKSLDLGNNLFSDAGCIAIAEVLRVNHTLEALNLAGNNIGADGGEALYLALKINPQLQCLNLDRTTIPREIVEDIDSLLHVNQTVYRTKVDMQSAKLEEISDETQFRSTDYHAAQTAVVGREALDSCRRADALLLE</sequence>
<dbReference type="EMBL" id="LGTL01000006">
    <property type="protein sequence ID" value="KPA81472.1"/>
    <property type="molecule type" value="Genomic_DNA"/>
</dbReference>
<dbReference type="GO" id="GO:0006913">
    <property type="term" value="P:nucleocytoplasmic transport"/>
    <property type="evidence" value="ECO:0007669"/>
    <property type="project" value="TreeGrafter"/>
</dbReference>
<dbReference type="VEuPathDB" id="TriTrypDB:LpyrH10_06_1990"/>
<dbReference type="GeneID" id="26904120"/>